<protein>
    <recommendedName>
        <fullName evidence="4">Transmembrane protein</fullName>
    </recommendedName>
</protein>
<feature type="transmembrane region" description="Helical" evidence="1">
    <location>
        <begin position="81"/>
        <end position="109"/>
    </location>
</feature>
<dbReference type="EMBL" id="BTSY01000002">
    <property type="protein sequence ID" value="GMT14076.1"/>
    <property type="molecule type" value="Genomic_DNA"/>
</dbReference>
<keyword evidence="1" id="KW-1133">Transmembrane helix</keyword>
<feature type="transmembrane region" description="Helical" evidence="1">
    <location>
        <begin position="31"/>
        <end position="50"/>
    </location>
</feature>
<gene>
    <name evidence="2" type="ORF">PFISCL1PPCAC_5373</name>
</gene>
<evidence type="ECO:0000313" key="2">
    <source>
        <dbReference type="EMBL" id="GMT14076.1"/>
    </source>
</evidence>
<keyword evidence="3" id="KW-1185">Reference proteome</keyword>
<organism evidence="2 3">
    <name type="scientific">Pristionchus fissidentatus</name>
    <dbReference type="NCBI Taxonomy" id="1538716"/>
    <lineage>
        <taxon>Eukaryota</taxon>
        <taxon>Metazoa</taxon>
        <taxon>Ecdysozoa</taxon>
        <taxon>Nematoda</taxon>
        <taxon>Chromadorea</taxon>
        <taxon>Rhabditida</taxon>
        <taxon>Rhabditina</taxon>
        <taxon>Diplogasteromorpha</taxon>
        <taxon>Diplogasteroidea</taxon>
        <taxon>Neodiplogasteridae</taxon>
        <taxon>Pristionchus</taxon>
    </lineage>
</organism>
<evidence type="ECO:0000313" key="3">
    <source>
        <dbReference type="Proteomes" id="UP001432322"/>
    </source>
</evidence>
<dbReference type="Proteomes" id="UP001432322">
    <property type="component" value="Unassembled WGS sequence"/>
</dbReference>
<keyword evidence="1" id="KW-0812">Transmembrane</keyword>
<reference evidence="2" key="1">
    <citation type="submission" date="2023-10" db="EMBL/GenBank/DDBJ databases">
        <title>Genome assembly of Pristionchus species.</title>
        <authorList>
            <person name="Yoshida K."/>
            <person name="Sommer R.J."/>
        </authorList>
    </citation>
    <scope>NUCLEOTIDE SEQUENCE</scope>
    <source>
        <strain evidence="2">RS5133</strain>
    </source>
</reference>
<sequence>IISFQMSAVYAANDPRFQHCCSCCRMHVTTAAQASTIFNVIVNVALIAYGLKGGNLFTLIFSLSVMALSIYAVFWEKRKPLIVFIVYYSLGVAFCVIVSIAILLAALVFGSAGARGRDDDAGAFSIISNGFTIFFAIFCLPITMSVCYTLKVLINFHRYLGERDQAHQPPVVFEARTEEKETLTTLP</sequence>
<evidence type="ECO:0000256" key="1">
    <source>
        <dbReference type="SAM" id="Phobius"/>
    </source>
</evidence>
<evidence type="ECO:0008006" key="4">
    <source>
        <dbReference type="Google" id="ProtNLM"/>
    </source>
</evidence>
<comment type="caution">
    <text evidence="2">The sequence shown here is derived from an EMBL/GenBank/DDBJ whole genome shotgun (WGS) entry which is preliminary data.</text>
</comment>
<name>A0AAV5V5Q5_9BILA</name>
<feature type="transmembrane region" description="Helical" evidence="1">
    <location>
        <begin position="56"/>
        <end position="74"/>
    </location>
</feature>
<proteinExistence type="predicted"/>
<dbReference type="AlphaFoldDB" id="A0AAV5V5Q5"/>
<feature type="non-terminal residue" evidence="2">
    <location>
        <position position="1"/>
    </location>
</feature>
<feature type="transmembrane region" description="Helical" evidence="1">
    <location>
        <begin position="121"/>
        <end position="150"/>
    </location>
</feature>
<keyword evidence="1" id="KW-0472">Membrane</keyword>
<accession>A0AAV5V5Q5</accession>